<evidence type="ECO:0000256" key="7">
    <source>
        <dbReference type="ARBA" id="ARBA00023136"/>
    </source>
</evidence>
<keyword evidence="7 9" id="KW-0472">Membrane</keyword>
<dbReference type="Proteomes" id="UP000198607">
    <property type="component" value="Unassembled WGS sequence"/>
</dbReference>
<sequence length="183" mass="20286">MSVVRFKGKILNVGKSIKLAIYKLSALLNILGVGFILIMVLLIVVDILSRLLFNVALQGSYELVEYIMGLVIVFALGYTQIKNGHISVTTLIEMLPESAQNWANRGVNLVGLAMFALITWQTFEKAGMEVKAGTTSAVLYIPKYPFMYACAFGFAVLTLVYLMQVLMPDEEDPAQEEKQDLIV</sequence>
<comment type="similarity">
    <text evidence="8 9">Belongs to the TRAP transporter small permease family.</text>
</comment>
<dbReference type="GO" id="GO:0005886">
    <property type="term" value="C:plasma membrane"/>
    <property type="evidence" value="ECO:0007669"/>
    <property type="project" value="UniProtKB-SubCell"/>
</dbReference>
<proteinExistence type="inferred from homology"/>
<evidence type="ECO:0000313" key="11">
    <source>
        <dbReference type="EMBL" id="SDI36811.1"/>
    </source>
</evidence>
<keyword evidence="5 9" id="KW-0812">Transmembrane</keyword>
<evidence type="ECO:0000313" key="12">
    <source>
        <dbReference type="Proteomes" id="UP000198607"/>
    </source>
</evidence>
<keyword evidence="2 9" id="KW-0813">Transport</keyword>
<evidence type="ECO:0000256" key="3">
    <source>
        <dbReference type="ARBA" id="ARBA00022475"/>
    </source>
</evidence>
<evidence type="ECO:0000256" key="8">
    <source>
        <dbReference type="ARBA" id="ARBA00038436"/>
    </source>
</evidence>
<protein>
    <recommendedName>
        <fullName evidence="9">TRAP transporter small permease protein</fullName>
    </recommendedName>
</protein>
<feature type="transmembrane region" description="Helical" evidence="9">
    <location>
        <begin position="102"/>
        <end position="123"/>
    </location>
</feature>
<keyword evidence="12" id="KW-1185">Reference proteome</keyword>
<evidence type="ECO:0000256" key="2">
    <source>
        <dbReference type="ARBA" id="ARBA00022448"/>
    </source>
</evidence>
<dbReference type="PANTHER" id="PTHR35011:SF10">
    <property type="entry name" value="TRAP TRANSPORTER SMALL PERMEASE PROTEIN"/>
    <property type="match status" value="1"/>
</dbReference>
<accession>A0A1G8K052</accession>
<dbReference type="GO" id="GO:0015740">
    <property type="term" value="P:C4-dicarboxylate transport"/>
    <property type="evidence" value="ECO:0007669"/>
    <property type="project" value="TreeGrafter"/>
</dbReference>
<comment type="subunit">
    <text evidence="9">The complex comprises the extracytoplasmic solute receptor protein and the two transmembrane proteins.</text>
</comment>
<keyword evidence="6 9" id="KW-1133">Transmembrane helix</keyword>
<dbReference type="Pfam" id="PF04290">
    <property type="entry name" value="DctQ"/>
    <property type="match status" value="1"/>
</dbReference>
<feature type="domain" description="Tripartite ATP-independent periplasmic transporters DctQ component" evidence="10">
    <location>
        <begin position="39"/>
        <end position="166"/>
    </location>
</feature>
<comment type="subcellular location">
    <subcellularLocation>
        <location evidence="1 9">Cell inner membrane</location>
        <topology evidence="1 9">Multi-pass membrane protein</topology>
    </subcellularLocation>
</comment>
<evidence type="ECO:0000256" key="1">
    <source>
        <dbReference type="ARBA" id="ARBA00004429"/>
    </source>
</evidence>
<evidence type="ECO:0000256" key="5">
    <source>
        <dbReference type="ARBA" id="ARBA00022692"/>
    </source>
</evidence>
<evidence type="ECO:0000256" key="6">
    <source>
        <dbReference type="ARBA" id="ARBA00022989"/>
    </source>
</evidence>
<keyword evidence="4 9" id="KW-0997">Cell inner membrane</keyword>
<evidence type="ECO:0000256" key="9">
    <source>
        <dbReference type="RuleBase" id="RU369079"/>
    </source>
</evidence>
<dbReference type="InterPro" id="IPR007387">
    <property type="entry name" value="TRAP_DctQ"/>
</dbReference>
<organism evidence="11 12">
    <name type="scientific">Propionivibrio dicarboxylicus</name>
    <dbReference type="NCBI Taxonomy" id="83767"/>
    <lineage>
        <taxon>Bacteria</taxon>
        <taxon>Pseudomonadati</taxon>
        <taxon>Pseudomonadota</taxon>
        <taxon>Betaproteobacteria</taxon>
        <taxon>Rhodocyclales</taxon>
        <taxon>Rhodocyclaceae</taxon>
        <taxon>Propionivibrio</taxon>
    </lineage>
</organism>
<dbReference type="InterPro" id="IPR055348">
    <property type="entry name" value="DctQ"/>
</dbReference>
<dbReference type="PANTHER" id="PTHR35011">
    <property type="entry name" value="2,3-DIKETO-L-GULONATE TRAP TRANSPORTER SMALL PERMEASE PROTEIN YIAM"/>
    <property type="match status" value="1"/>
</dbReference>
<comment type="function">
    <text evidence="9">Part of the tripartite ATP-independent periplasmic (TRAP) transport system.</text>
</comment>
<evidence type="ECO:0000259" key="10">
    <source>
        <dbReference type="Pfam" id="PF04290"/>
    </source>
</evidence>
<feature type="transmembrane region" description="Helical" evidence="9">
    <location>
        <begin position="143"/>
        <end position="162"/>
    </location>
</feature>
<dbReference type="AlphaFoldDB" id="A0A1G8K052"/>
<keyword evidence="3" id="KW-1003">Cell membrane</keyword>
<reference evidence="11 12" key="1">
    <citation type="submission" date="2016-10" db="EMBL/GenBank/DDBJ databases">
        <authorList>
            <person name="de Groot N.N."/>
        </authorList>
    </citation>
    <scope>NUCLEOTIDE SEQUENCE [LARGE SCALE GENOMIC DNA]</scope>
    <source>
        <strain evidence="11 12">DSM 5885</strain>
    </source>
</reference>
<dbReference type="GO" id="GO:0022857">
    <property type="term" value="F:transmembrane transporter activity"/>
    <property type="evidence" value="ECO:0007669"/>
    <property type="project" value="UniProtKB-UniRule"/>
</dbReference>
<dbReference type="STRING" id="83767.SAMN05660652_03308"/>
<dbReference type="EMBL" id="FNCY01000017">
    <property type="protein sequence ID" value="SDI36811.1"/>
    <property type="molecule type" value="Genomic_DNA"/>
</dbReference>
<feature type="transmembrane region" description="Helical" evidence="9">
    <location>
        <begin position="63"/>
        <end position="81"/>
    </location>
</feature>
<gene>
    <name evidence="11" type="ORF">SAMN05660652_03308</name>
</gene>
<feature type="transmembrane region" description="Helical" evidence="9">
    <location>
        <begin position="21"/>
        <end position="43"/>
    </location>
</feature>
<name>A0A1G8K052_9RHOO</name>
<evidence type="ECO:0000256" key="4">
    <source>
        <dbReference type="ARBA" id="ARBA00022519"/>
    </source>
</evidence>